<feature type="transmembrane region" description="Helical" evidence="1">
    <location>
        <begin position="45"/>
        <end position="65"/>
    </location>
</feature>
<accession>A0A318ZTL4</accession>
<sequence>MPYITTGKMAERSKALGSGLSDHTYLLPRATIPSHASGVGSNPTLVIPFCFVADIFCIFFTAIAGKLPCCARHHRSLYCESNKHIKVEGYPTISTR</sequence>
<dbReference type="AlphaFoldDB" id="A0A318ZTL4"/>
<keyword evidence="3" id="KW-1185">Reference proteome</keyword>
<dbReference type="RefSeq" id="XP_025433625.1">
    <property type="nucleotide sequence ID" value="XM_025571140.1"/>
</dbReference>
<gene>
    <name evidence="2" type="ORF">BP01DRAFT_220745</name>
</gene>
<proteinExistence type="predicted"/>
<evidence type="ECO:0000256" key="1">
    <source>
        <dbReference type="SAM" id="Phobius"/>
    </source>
</evidence>
<name>A0A318ZTL4_9EURO</name>
<evidence type="ECO:0000313" key="3">
    <source>
        <dbReference type="Proteomes" id="UP000248349"/>
    </source>
</evidence>
<dbReference type="GeneID" id="37072368"/>
<dbReference type="Proteomes" id="UP000248349">
    <property type="component" value="Unassembled WGS sequence"/>
</dbReference>
<protein>
    <submittedName>
        <fullName evidence="2">Uncharacterized protein</fullName>
    </submittedName>
</protein>
<organism evidence="2 3">
    <name type="scientific">Aspergillus saccharolyticus JOP 1030-1</name>
    <dbReference type="NCBI Taxonomy" id="1450539"/>
    <lineage>
        <taxon>Eukaryota</taxon>
        <taxon>Fungi</taxon>
        <taxon>Dikarya</taxon>
        <taxon>Ascomycota</taxon>
        <taxon>Pezizomycotina</taxon>
        <taxon>Eurotiomycetes</taxon>
        <taxon>Eurotiomycetidae</taxon>
        <taxon>Eurotiales</taxon>
        <taxon>Aspergillaceae</taxon>
        <taxon>Aspergillus</taxon>
        <taxon>Aspergillus subgen. Circumdati</taxon>
    </lineage>
</organism>
<reference evidence="2 3" key="1">
    <citation type="submission" date="2016-12" db="EMBL/GenBank/DDBJ databases">
        <title>The genomes of Aspergillus section Nigri reveals drivers in fungal speciation.</title>
        <authorList>
            <consortium name="DOE Joint Genome Institute"/>
            <person name="Vesth T.C."/>
            <person name="Nybo J."/>
            <person name="Theobald S."/>
            <person name="Brandl J."/>
            <person name="Frisvad J.C."/>
            <person name="Nielsen K.F."/>
            <person name="Lyhne E.K."/>
            <person name="Kogle M.E."/>
            <person name="Kuo A."/>
            <person name="Riley R."/>
            <person name="Clum A."/>
            <person name="Nolan M."/>
            <person name="Lipzen A."/>
            <person name="Salamov A."/>
            <person name="Henrissat B."/>
            <person name="Wiebenga A."/>
            <person name="De Vries R.P."/>
            <person name="Grigoriev I.V."/>
            <person name="Mortensen U.H."/>
            <person name="Andersen M.R."/>
            <person name="Baker S.E."/>
        </authorList>
    </citation>
    <scope>NUCLEOTIDE SEQUENCE [LARGE SCALE GENOMIC DNA]</scope>
    <source>
        <strain evidence="2 3">JOP 1030-1</strain>
    </source>
</reference>
<keyword evidence="1" id="KW-1133">Transmembrane helix</keyword>
<evidence type="ECO:0000313" key="2">
    <source>
        <dbReference type="EMBL" id="PYH47643.1"/>
    </source>
</evidence>
<keyword evidence="1" id="KW-0472">Membrane</keyword>
<dbReference type="EMBL" id="KZ821224">
    <property type="protein sequence ID" value="PYH47643.1"/>
    <property type="molecule type" value="Genomic_DNA"/>
</dbReference>
<keyword evidence="1" id="KW-0812">Transmembrane</keyword>